<evidence type="ECO:0000256" key="3">
    <source>
        <dbReference type="ARBA" id="ARBA00006434"/>
    </source>
</evidence>
<dbReference type="Gene3D" id="3.30.565.10">
    <property type="entry name" value="Histidine kinase-like ATPase, C-terminal domain"/>
    <property type="match status" value="1"/>
</dbReference>
<dbReference type="InterPro" id="IPR003661">
    <property type="entry name" value="HisK_dim/P_dom"/>
</dbReference>
<dbReference type="PROSITE" id="PS50109">
    <property type="entry name" value="HIS_KIN"/>
    <property type="match status" value="1"/>
</dbReference>
<comment type="caution">
    <text evidence="15">The sequence shown here is derived from an EMBL/GenBank/DDBJ whole genome shotgun (WGS) entry which is preliminary data.</text>
</comment>
<feature type="transmembrane region" description="Helical" evidence="13">
    <location>
        <begin position="65"/>
        <end position="85"/>
    </location>
</feature>
<dbReference type="RefSeq" id="WP_110796726.1">
    <property type="nucleotide sequence ID" value="NZ_KZ826489.1"/>
</dbReference>
<keyword evidence="9 13" id="KW-1133">Transmembrane helix</keyword>
<dbReference type="FunFam" id="1.10.287.130:FF:000001">
    <property type="entry name" value="Two-component sensor histidine kinase"/>
    <property type="match status" value="1"/>
</dbReference>
<evidence type="ECO:0000256" key="5">
    <source>
        <dbReference type="ARBA" id="ARBA00022553"/>
    </source>
</evidence>
<evidence type="ECO:0000313" key="16">
    <source>
        <dbReference type="Proteomes" id="UP000248012"/>
    </source>
</evidence>
<dbReference type="InterPro" id="IPR050736">
    <property type="entry name" value="Sensor_HK_Regulatory"/>
</dbReference>
<feature type="transmembrane region" description="Helical" evidence="13">
    <location>
        <begin position="114"/>
        <end position="133"/>
    </location>
</feature>
<evidence type="ECO:0000256" key="8">
    <source>
        <dbReference type="ARBA" id="ARBA00022777"/>
    </source>
</evidence>
<evidence type="ECO:0000256" key="13">
    <source>
        <dbReference type="SAM" id="Phobius"/>
    </source>
</evidence>
<dbReference type="InterPro" id="IPR036890">
    <property type="entry name" value="HATPase_C_sf"/>
</dbReference>
<dbReference type="SUPFAM" id="SSF47384">
    <property type="entry name" value="Homodimeric domain of signal transducing histidine kinase"/>
    <property type="match status" value="1"/>
</dbReference>
<evidence type="ECO:0000256" key="7">
    <source>
        <dbReference type="ARBA" id="ARBA00022692"/>
    </source>
</evidence>
<evidence type="ECO:0000256" key="6">
    <source>
        <dbReference type="ARBA" id="ARBA00022679"/>
    </source>
</evidence>
<dbReference type="EMBL" id="QFVT01000010">
    <property type="protein sequence ID" value="PYC46724.1"/>
    <property type="molecule type" value="Genomic_DNA"/>
</dbReference>
<dbReference type="CDD" id="cd00082">
    <property type="entry name" value="HisKA"/>
    <property type="match status" value="1"/>
</dbReference>
<dbReference type="Gene3D" id="1.10.287.130">
    <property type="match status" value="1"/>
</dbReference>
<feature type="coiled-coil region" evidence="12">
    <location>
        <begin position="639"/>
        <end position="666"/>
    </location>
</feature>
<keyword evidence="10" id="KW-0902">Two-component regulatory system</keyword>
<keyword evidence="11 13" id="KW-0472">Membrane</keyword>
<evidence type="ECO:0000256" key="11">
    <source>
        <dbReference type="ARBA" id="ARBA00023136"/>
    </source>
</evidence>
<evidence type="ECO:0000259" key="14">
    <source>
        <dbReference type="PROSITE" id="PS50109"/>
    </source>
</evidence>
<feature type="transmembrane region" description="Helical" evidence="13">
    <location>
        <begin position="38"/>
        <end position="58"/>
    </location>
</feature>
<dbReference type="OrthoDB" id="9764438at2"/>
<dbReference type="InterPro" id="IPR005467">
    <property type="entry name" value="His_kinase_dom"/>
</dbReference>
<protein>
    <recommendedName>
        <fullName evidence="4">histidine kinase</fullName>
        <ecNumber evidence="4">2.7.13.3</ecNumber>
    </recommendedName>
</protein>
<dbReference type="Gene3D" id="1.20.1730.10">
    <property type="entry name" value="Sodium/glucose cotransporter"/>
    <property type="match status" value="1"/>
</dbReference>
<dbReference type="PROSITE" id="PS50283">
    <property type="entry name" value="NA_SOLUT_SYMP_3"/>
    <property type="match status" value="1"/>
</dbReference>
<accession>A0A2V4MW92</accession>
<dbReference type="InterPro" id="IPR036097">
    <property type="entry name" value="HisK_dim/P_sf"/>
</dbReference>
<dbReference type="InterPro" id="IPR038377">
    <property type="entry name" value="Na/Glc_symporter_sf"/>
</dbReference>
<dbReference type="CDD" id="cd10322">
    <property type="entry name" value="SLC5sbd"/>
    <property type="match status" value="1"/>
</dbReference>
<feature type="transmembrane region" description="Helical" evidence="13">
    <location>
        <begin position="197"/>
        <end position="220"/>
    </location>
</feature>
<dbReference type="SMART" id="SM00388">
    <property type="entry name" value="HisKA"/>
    <property type="match status" value="1"/>
</dbReference>
<dbReference type="Pfam" id="PF00512">
    <property type="entry name" value="HisKA"/>
    <property type="match status" value="1"/>
</dbReference>
<dbReference type="AlphaFoldDB" id="A0A2V4MW92"/>
<dbReference type="GO" id="GO:0022857">
    <property type="term" value="F:transmembrane transporter activity"/>
    <property type="evidence" value="ECO:0007669"/>
    <property type="project" value="InterPro"/>
</dbReference>
<dbReference type="PANTHER" id="PTHR43711">
    <property type="entry name" value="TWO-COMPONENT HISTIDINE KINASE"/>
    <property type="match status" value="1"/>
</dbReference>
<reference evidence="15 16" key="1">
    <citation type="submission" date="2018-05" db="EMBL/GenBank/DDBJ databases">
        <title>Oceanovita maritima gen. nov., sp. nov., a marine bacterium in the family Rhodobacteraceae isolated from surface seawater of Lundu port Xiamen, China.</title>
        <authorList>
            <person name="Hetharua B.H."/>
            <person name="Min D."/>
            <person name="Liao H."/>
            <person name="Tian Y."/>
        </authorList>
    </citation>
    <scope>NUCLEOTIDE SEQUENCE [LARGE SCALE GENOMIC DNA]</scope>
    <source>
        <strain evidence="15 16">FSX-11</strain>
    </source>
</reference>
<feature type="transmembrane region" description="Helical" evidence="13">
    <location>
        <begin position="376"/>
        <end position="396"/>
    </location>
</feature>
<dbReference type="Pfam" id="PF02518">
    <property type="entry name" value="HATPase_c"/>
    <property type="match status" value="1"/>
</dbReference>
<evidence type="ECO:0000256" key="10">
    <source>
        <dbReference type="ARBA" id="ARBA00023012"/>
    </source>
</evidence>
<evidence type="ECO:0000256" key="2">
    <source>
        <dbReference type="ARBA" id="ARBA00004141"/>
    </source>
</evidence>
<evidence type="ECO:0000256" key="9">
    <source>
        <dbReference type="ARBA" id="ARBA00022989"/>
    </source>
</evidence>
<evidence type="ECO:0000313" key="15">
    <source>
        <dbReference type="EMBL" id="PYC46724.1"/>
    </source>
</evidence>
<feature type="transmembrane region" description="Helical" evidence="13">
    <location>
        <begin position="160"/>
        <end position="177"/>
    </location>
</feature>
<feature type="transmembrane region" description="Helical" evidence="13">
    <location>
        <begin position="241"/>
        <end position="259"/>
    </location>
</feature>
<dbReference type="SUPFAM" id="SSF55874">
    <property type="entry name" value="ATPase domain of HSP90 chaperone/DNA topoisomerase II/histidine kinase"/>
    <property type="match status" value="1"/>
</dbReference>
<feature type="transmembrane region" description="Helical" evidence="13">
    <location>
        <begin position="435"/>
        <end position="453"/>
    </location>
</feature>
<gene>
    <name evidence="15" type="ORF">DI396_13445</name>
</gene>
<organism evidence="15 16">
    <name type="scientific">Litorivita pollutaquae</name>
    <dbReference type="NCBI Taxonomy" id="2200892"/>
    <lineage>
        <taxon>Bacteria</taxon>
        <taxon>Pseudomonadati</taxon>
        <taxon>Pseudomonadota</taxon>
        <taxon>Alphaproteobacteria</taxon>
        <taxon>Rhodobacterales</taxon>
        <taxon>Paracoccaceae</taxon>
        <taxon>Litorivita</taxon>
    </lineage>
</organism>
<keyword evidence="12" id="KW-0175">Coiled coil</keyword>
<comment type="catalytic activity">
    <reaction evidence="1">
        <text>ATP + protein L-histidine = ADP + protein N-phospho-L-histidine.</text>
        <dbReference type="EC" id="2.7.13.3"/>
    </reaction>
</comment>
<feature type="domain" description="Histidine kinase" evidence="14">
    <location>
        <begin position="673"/>
        <end position="890"/>
    </location>
</feature>
<dbReference type="GO" id="GO:0016020">
    <property type="term" value="C:membrane"/>
    <property type="evidence" value="ECO:0007669"/>
    <property type="project" value="UniProtKB-SubCell"/>
</dbReference>
<dbReference type="InterPro" id="IPR001734">
    <property type="entry name" value="Na/solute_symporter"/>
</dbReference>
<sequence length="900" mass="96772">MLNLLVAVCLAYVAFLFLVAFGAERAAERGRSAFLRSPWVYTLSLSIYCSAWTFYGAVGSAARNGLEYVAIYIGPTIVMVGWWWVLRKIVRIGRQQRITSVADLISSRYGKSNLLAVFVTLLSVIGTTPYIALQLQSVTLSFASFAGEDSAAALPSEQSTAFWVALGLSLFTVVFGTRNLDANERHHGVVMAIAVEAVVKLCALLAVGIFVVWGLGGGIGPVMARINASEIGVWQVNSGRWTGLILVSAAAFLCLPRMFQVLVVENEDESYLRLASWAFPTYLMLMSLFVLPIAVIGLEVVPKGSNPDLFVLTLPLAEGRDGLALLSFLGGFSSATSMVIVASIALSTMVSNHVVMPIWLMMTGGGATVSGDVRHVVLLARRISIVGVVFLGYLYFRMSGGGTALAAIGIVSFAGVAQFLPALLGGIFWRGATRIGAMIGISVGFFVWAYVMFLPSFGVGVALSETIFNEGLFGLSWLRPYALFGIEGLDPLVHAVMWSMGLNLTGFVIGSLVSFPQPLERLQGMQFVNALDDAQNNRGWSVGAAQSEDLMVMSQRILGATQAQKLFQEQAEGQGLAGYLPEPTSEFLQHLERELSGSVGAATAHAMVAQIVGGAMVSVEDLMAVADETAQMMEYSSQLEAKSGELTRTARQLRQANDKLTQLSVQKDAFLSQISHELRTPMTSIRAFSEILRDTEGLTEAEKAKYSSIIHDETLRLTRLLDDLLDLSVLENGLGSLNLAHGRLGDVIDHALVAAGVNGAGQGARLRVTRSLAQESVMIETDLDRLAQVFINLIANVQKYCDAEAPHLDIRTERSGDSVVVDFIDNGSGIPREVQAIIFEKFWRLAEQKAGGAGLGLAICRKIMVRLGGTIFYLPGQGGAAFRVTVPLENVEVGGISALQ</sequence>
<keyword evidence="5" id="KW-0597">Phosphoprotein</keyword>
<dbReference type="InterPro" id="IPR003594">
    <property type="entry name" value="HATPase_dom"/>
</dbReference>
<dbReference type="InterPro" id="IPR004358">
    <property type="entry name" value="Sig_transdc_His_kin-like_C"/>
</dbReference>
<comment type="similarity">
    <text evidence="3">Belongs to the sodium:solute symporter (SSF) (TC 2.A.21) family.</text>
</comment>
<evidence type="ECO:0000256" key="1">
    <source>
        <dbReference type="ARBA" id="ARBA00000085"/>
    </source>
</evidence>
<keyword evidence="7 13" id="KW-0812">Transmembrane</keyword>
<evidence type="ECO:0000256" key="12">
    <source>
        <dbReference type="SAM" id="Coils"/>
    </source>
</evidence>
<dbReference type="CDD" id="cd00075">
    <property type="entry name" value="HATPase"/>
    <property type="match status" value="1"/>
</dbReference>
<dbReference type="PANTHER" id="PTHR43711:SF26">
    <property type="entry name" value="SENSOR HISTIDINE KINASE RCSC"/>
    <property type="match status" value="1"/>
</dbReference>
<feature type="transmembrane region" description="Helical" evidence="13">
    <location>
        <begin position="402"/>
        <end position="428"/>
    </location>
</feature>
<dbReference type="Proteomes" id="UP000248012">
    <property type="component" value="Unassembled WGS sequence"/>
</dbReference>
<keyword evidence="6" id="KW-0808">Transferase</keyword>
<feature type="transmembrane region" description="Helical" evidence="13">
    <location>
        <begin position="322"/>
        <end position="344"/>
    </location>
</feature>
<keyword evidence="16" id="KW-1185">Reference proteome</keyword>
<comment type="subcellular location">
    <subcellularLocation>
        <location evidence="2">Membrane</location>
        <topology evidence="2">Multi-pass membrane protein</topology>
    </subcellularLocation>
</comment>
<proteinExistence type="inferred from homology"/>
<dbReference type="EC" id="2.7.13.3" evidence="4"/>
<dbReference type="GO" id="GO:0000155">
    <property type="term" value="F:phosphorelay sensor kinase activity"/>
    <property type="evidence" value="ECO:0007669"/>
    <property type="project" value="InterPro"/>
</dbReference>
<name>A0A2V4MW92_9RHOB</name>
<feature type="transmembrane region" description="Helical" evidence="13">
    <location>
        <begin position="279"/>
        <end position="301"/>
    </location>
</feature>
<dbReference type="PRINTS" id="PR00344">
    <property type="entry name" value="BCTRLSENSOR"/>
</dbReference>
<dbReference type="SMART" id="SM00387">
    <property type="entry name" value="HATPase_c"/>
    <property type="match status" value="1"/>
</dbReference>
<keyword evidence="8" id="KW-0418">Kinase</keyword>
<evidence type="ECO:0000256" key="4">
    <source>
        <dbReference type="ARBA" id="ARBA00012438"/>
    </source>
</evidence>